<evidence type="ECO:0000313" key="1">
    <source>
        <dbReference type="EMBL" id="KAH9506607.1"/>
    </source>
</evidence>
<dbReference type="AlphaFoldDB" id="A0A922HUP9"/>
<keyword evidence="2" id="KW-1185">Reference proteome</keyword>
<evidence type="ECO:0000313" key="2">
    <source>
        <dbReference type="Proteomes" id="UP000790347"/>
    </source>
</evidence>
<reference evidence="1" key="2">
    <citation type="journal article" date="2022" name="Res Sq">
        <title>Comparative Genomics Reveals Insights into the Divergent Evolution of Astigmatic Mites and Household Pest Adaptations.</title>
        <authorList>
            <person name="Xiong Q."/>
            <person name="Wan A.T.-Y."/>
            <person name="Liu X.-Y."/>
            <person name="Fung C.S.-H."/>
            <person name="Xiao X."/>
            <person name="Malainual N."/>
            <person name="Hou J."/>
            <person name="Wang L."/>
            <person name="Wang M."/>
            <person name="Yang K."/>
            <person name="Cui Y."/>
            <person name="Leung E."/>
            <person name="Nong W."/>
            <person name="Shin S.-K."/>
            <person name="Au S."/>
            <person name="Jeong K.Y."/>
            <person name="Chew F.T."/>
            <person name="Hui J."/>
            <person name="Leung T.F."/>
            <person name="Tungtrongchitr A."/>
            <person name="Zhong N."/>
            <person name="Liu Z."/>
            <person name="Tsui S."/>
        </authorList>
    </citation>
    <scope>NUCLEOTIDE SEQUENCE</scope>
    <source>
        <strain evidence="1">Derf</strain>
        <tissue evidence="1">Whole organism</tissue>
    </source>
</reference>
<gene>
    <name evidence="1" type="ORF">DERF_011332</name>
</gene>
<dbReference type="EMBL" id="ASGP02000005">
    <property type="protein sequence ID" value="KAH9506607.1"/>
    <property type="molecule type" value="Genomic_DNA"/>
</dbReference>
<protein>
    <submittedName>
        <fullName evidence="1">Uncharacterized protein</fullName>
    </submittedName>
</protein>
<comment type="caution">
    <text evidence="1">The sequence shown here is derived from an EMBL/GenBank/DDBJ whole genome shotgun (WGS) entry which is preliminary data.</text>
</comment>
<reference evidence="1" key="1">
    <citation type="submission" date="2013-05" db="EMBL/GenBank/DDBJ databases">
        <authorList>
            <person name="Yim A.K.Y."/>
            <person name="Chan T.F."/>
            <person name="Ji K.M."/>
            <person name="Liu X.Y."/>
            <person name="Zhou J.W."/>
            <person name="Li R.Q."/>
            <person name="Yang K.Y."/>
            <person name="Li J."/>
            <person name="Li M."/>
            <person name="Law P.T.W."/>
            <person name="Wu Y.L."/>
            <person name="Cai Z.L."/>
            <person name="Qin H."/>
            <person name="Bao Y."/>
            <person name="Leung R.K.K."/>
            <person name="Ng P.K.S."/>
            <person name="Zou J."/>
            <person name="Zhong X.J."/>
            <person name="Ran P.X."/>
            <person name="Zhong N.S."/>
            <person name="Liu Z.G."/>
            <person name="Tsui S.K.W."/>
        </authorList>
    </citation>
    <scope>NUCLEOTIDE SEQUENCE</scope>
    <source>
        <strain evidence="1">Derf</strain>
        <tissue evidence="1">Whole organism</tissue>
    </source>
</reference>
<accession>A0A922HUP9</accession>
<dbReference type="Proteomes" id="UP000790347">
    <property type="component" value="Unassembled WGS sequence"/>
</dbReference>
<proteinExistence type="predicted"/>
<name>A0A922HUP9_DERFA</name>
<sequence length="84" mass="8755">MLISTKSIGVYIRDHAAVLPSLTASTVVSETPAKSPPQNTHSMLVDIVSTSTNGSPVFSFIFNGYNASITSGSVNAEPKADITN</sequence>
<organism evidence="1 2">
    <name type="scientific">Dermatophagoides farinae</name>
    <name type="common">American house dust mite</name>
    <dbReference type="NCBI Taxonomy" id="6954"/>
    <lineage>
        <taxon>Eukaryota</taxon>
        <taxon>Metazoa</taxon>
        <taxon>Ecdysozoa</taxon>
        <taxon>Arthropoda</taxon>
        <taxon>Chelicerata</taxon>
        <taxon>Arachnida</taxon>
        <taxon>Acari</taxon>
        <taxon>Acariformes</taxon>
        <taxon>Sarcoptiformes</taxon>
        <taxon>Astigmata</taxon>
        <taxon>Psoroptidia</taxon>
        <taxon>Analgoidea</taxon>
        <taxon>Pyroglyphidae</taxon>
        <taxon>Dermatophagoidinae</taxon>
        <taxon>Dermatophagoides</taxon>
    </lineage>
</organism>